<dbReference type="GO" id="GO:0003677">
    <property type="term" value="F:DNA binding"/>
    <property type="evidence" value="ECO:0007669"/>
    <property type="project" value="UniProtKB-UniRule"/>
</dbReference>
<dbReference type="InterPro" id="IPR000047">
    <property type="entry name" value="HTH_motif"/>
</dbReference>
<feature type="compositionally biased region" description="Basic and acidic residues" evidence="6">
    <location>
        <begin position="1"/>
        <end position="12"/>
    </location>
</feature>
<sequence>MTVQRDERDARAPRTRFMITDILDATPRDLSAHRDSDSDRSATDSPGVKDDSDDVSSKSCGDSSGLAKKQRKARTAFTDHQLQTLEKSFERQKYLSVQDRMELAAKLGLTDTQVKTWYQNRRLYPGAPLGGVPPLGLGLPGPSAHLGSLGAPGLGALSYYAQARRTPSPDVDPGSPAPPPRSPREPSLERRTDDEEDDEPIHV</sequence>
<evidence type="ECO:0000256" key="1">
    <source>
        <dbReference type="ARBA" id="ARBA00004123"/>
    </source>
</evidence>
<feature type="DNA-binding region" description="Homeobox" evidence="4">
    <location>
        <begin position="70"/>
        <end position="123"/>
    </location>
</feature>
<feature type="compositionally biased region" description="Basic and acidic residues" evidence="6">
    <location>
        <begin position="182"/>
        <end position="193"/>
    </location>
</feature>
<name>A0A5E4QPG4_9NEOP</name>
<dbReference type="GO" id="GO:0005634">
    <property type="term" value="C:nucleus"/>
    <property type="evidence" value="ECO:0007669"/>
    <property type="project" value="UniProtKB-SubCell"/>
</dbReference>
<dbReference type="InterPro" id="IPR001356">
    <property type="entry name" value="HD"/>
</dbReference>
<keyword evidence="9" id="KW-1185">Reference proteome</keyword>
<evidence type="ECO:0000256" key="2">
    <source>
        <dbReference type="ARBA" id="ARBA00023125"/>
    </source>
</evidence>
<feature type="region of interest" description="Disordered" evidence="6">
    <location>
        <begin position="160"/>
        <end position="203"/>
    </location>
</feature>
<reference evidence="8 9" key="1">
    <citation type="submission" date="2017-07" db="EMBL/GenBank/DDBJ databases">
        <authorList>
            <person name="Talla V."/>
            <person name="Backstrom N."/>
        </authorList>
    </citation>
    <scope>NUCLEOTIDE SEQUENCE [LARGE SCALE GENOMIC DNA]</scope>
</reference>
<keyword evidence="4 5" id="KW-0539">Nucleus</keyword>
<dbReference type="PANTHER" id="PTHR24333:SF5">
    <property type="entry name" value="VENT HOMEOBOX"/>
    <property type="match status" value="1"/>
</dbReference>
<accession>A0A5E4QPG4</accession>
<proteinExistence type="predicted"/>
<organism evidence="8 9">
    <name type="scientific">Leptidea sinapis</name>
    <dbReference type="NCBI Taxonomy" id="189913"/>
    <lineage>
        <taxon>Eukaryota</taxon>
        <taxon>Metazoa</taxon>
        <taxon>Ecdysozoa</taxon>
        <taxon>Arthropoda</taxon>
        <taxon>Hexapoda</taxon>
        <taxon>Insecta</taxon>
        <taxon>Pterygota</taxon>
        <taxon>Neoptera</taxon>
        <taxon>Endopterygota</taxon>
        <taxon>Lepidoptera</taxon>
        <taxon>Glossata</taxon>
        <taxon>Ditrysia</taxon>
        <taxon>Papilionoidea</taxon>
        <taxon>Pieridae</taxon>
        <taxon>Dismorphiinae</taxon>
        <taxon>Leptidea</taxon>
    </lineage>
</organism>
<evidence type="ECO:0000256" key="4">
    <source>
        <dbReference type="PROSITE-ProRule" id="PRU00108"/>
    </source>
</evidence>
<comment type="subcellular location">
    <subcellularLocation>
        <location evidence="1 4 5">Nucleus</location>
    </subcellularLocation>
</comment>
<evidence type="ECO:0000256" key="3">
    <source>
        <dbReference type="ARBA" id="ARBA00023155"/>
    </source>
</evidence>
<evidence type="ECO:0000256" key="5">
    <source>
        <dbReference type="RuleBase" id="RU000682"/>
    </source>
</evidence>
<gene>
    <name evidence="8" type="ORF">LSINAPIS_LOCUS10855</name>
</gene>
<dbReference type="Proteomes" id="UP000324832">
    <property type="component" value="Unassembled WGS sequence"/>
</dbReference>
<feature type="compositionally biased region" description="Acidic residues" evidence="6">
    <location>
        <begin position="194"/>
        <end position="203"/>
    </location>
</feature>
<dbReference type="PANTHER" id="PTHR24333">
    <property type="entry name" value="HOMEO BOX HB9 LIKE A-RELATED"/>
    <property type="match status" value="1"/>
</dbReference>
<evidence type="ECO:0000313" key="9">
    <source>
        <dbReference type="Proteomes" id="UP000324832"/>
    </source>
</evidence>
<dbReference type="AlphaFoldDB" id="A0A5E4QPG4"/>
<feature type="compositionally biased region" description="Basic and acidic residues" evidence="6">
    <location>
        <begin position="26"/>
        <end position="50"/>
    </location>
</feature>
<protein>
    <recommendedName>
        <fullName evidence="7">Homeobox domain-containing protein</fullName>
    </recommendedName>
</protein>
<evidence type="ECO:0000259" key="7">
    <source>
        <dbReference type="PROSITE" id="PS50071"/>
    </source>
</evidence>
<evidence type="ECO:0000313" key="8">
    <source>
        <dbReference type="EMBL" id="VVD00160.1"/>
    </source>
</evidence>
<feature type="region of interest" description="Disordered" evidence="6">
    <location>
        <begin position="1"/>
        <end position="77"/>
    </location>
</feature>
<dbReference type="PRINTS" id="PR00031">
    <property type="entry name" value="HTHREPRESSR"/>
</dbReference>
<dbReference type="SUPFAM" id="SSF46689">
    <property type="entry name" value="Homeodomain-like"/>
    <property type="match status" value="1"/>
</dbReference>
<dbReference type="SMART" id="SM00389">
    <property type="entry name" value="HOX"/>
    <property type="match status" value="1"/>
</dbReference>
<dbReference type="InterPro" id="IPR050848">
    <property type="entry name" value="Homeobox_TF"/>
</dbReference>
<keyword evidence="2 4" id="KW-0238">DNA-binding</keyword>
<dbReference type="InterPro" id="IPR009057">
    <property type="entry name" value="Homeodomain-like_sf"/>
</dbReference>
<dbReference type="PROSITE" id="PS50071">
    <property type="entry name" value="HOMEOBOX_2"/>
    <property type="match status" value="1"/>
</dbReference>
<dbReference type="Pfam" id="PF00046">
    <property type="entry name" value="Homeodomain"/>
    <property type="match status" value="1"/>
</dbReference>
<feature type="domain" description="Homeobox" evidence="7">
    <location>
        <begin position="68"/>
        <end position="122"/>
    </location>
</feature>
<dbReference type="Gene3D" id="1.10.10.60">
    <property type="entry name" value="Homeodomain-like"/>
    <property type="match status" value="1"/>
</dbReference>
<evidence type="ECO:0000256" key="6">
    <source>
        <dbReference type="SAM" id="MobiDB-lite"/>
    </source>
</evidence>
<dbReference type="CDD" id="cd00086">
    <property type="entry name" value="homeodomain"/>
    <property type="match status" value="1"/>
</dbReference>
<keyword evidence="3 4" id="KW-0371">Homeobox</keyword>
<dbReference type="EMBL" id="FZQP02004479">
    <property type="protein sequence ID" value="VVD00160.1"/>
    <property type="molecule type" value="Genomic_DNA"/>
</dbReference>